<evidence type="ECO:0000256" key="4">
    <source>
        <dbReference type="SAM" id="MobiDB-lite"/>
    </source>
</evidence>
<dbReference type="PRINTS" id="PR00633">
    <property type="entry name" value="RCCNDNSATION"/>
</dbReference>
<evidence type="ECO:0000256" key="1">
    <source>
        <dbReference type="ARBA" id="ARBA00022737"/>
    </source>
</evidence>
<evidence type="ECO:0000256" key="3">
    <source>
        <dbReference type="PROSITE-ProRule" id="PRU00235"/>
    </source>
</evidence>
<dbReference type="PROSITE" id="PS50222">
    <property type="entry name" value="EF_HAND_2"/>
    <property type="match status" value="1"/>
</dbReference>
<dbReference type="InterPro" id="IPR051210">
    <property type="entry name" value="Ub_ligase/GEF_domain"/>
</dbReference>
<dbReference type="InterPro" id="IPR018247">
    <property type="entry name" value="EF_Hand_1_Ca_BS"/>
</dbReference>
<dbReference type="Gene3D" id="3.50.30.30">
    <property type="match status" value="1"/>
</dbReference>
<feature type="repeat" description="RCC1" evidence="3">
    <location>
        <begin position="459"/>
        <end position="525"/>
    </location>
</feature>
<dbReference type="Gene3D" id="1.10.238.10">
    <property type="entry name" value="EF-hand"/>
    <property type="match status" value="1"/>
</dbReference>
<sequence>MGGKFSQVHYRERDTAVLRDFEILTKAWGRSEIEALSLQLRRISFNFCLTPSHFQELLQLQHNDLFAPLVARWFDGLKNTPQSTVVNGLEFLAALAITGAFGKLLEKAGFVFDLFDFNQSGAVTRDELLILLKSSVRGLTKITRGLGPQLVRLCPMPQIEDLASLCFQDCGLDPTDDLRKELFLQWVRRTPKITNLLRCYVPKDRSNPDDAAGVIQRVVRGMLGRTRALDLKLQKRLQLDAELDVAAQKIQDALLHRKRRQEGLRRSKVERNASSGAIYSFGANAHGLLGHQHLEPTAQLKQPRLVLYFKHNDQRVVGIATSRVHACAVTSGGAAYTWGACPPGAFGSLDKPAGTWPRRVDDLTDVAVRCMALGARHSMALSDDGVVYTWGAGEFGQLGHGDPHDADNELFQREFDPHTSRHYPVIDLPLKLDKSLFDDVQIVAIACGYYFCVALAADGCVYTWGEGSDGQLGLGYADAFCVGFLDDYIANTNYTYMHSPQYVNLDEPIGAIGVGGNRAYAVGRSHRNVYEWGAGFRRASESVFSPQLSPVLSTLYVESIRVGGEFAMAITGSAYIKLPDAEAMYAIAAAFGASPVEICTGLSAPLIAPGVIKAATSYIHKEDYAKKMVYVDRGKPTGIWLTIDGDDALTLLAVPSTFGPEIDAKGTRLSIFFTPEKLASLQHYVRPDEIQGKLVVLHFEEADLPMEGADDDVATVIERLMQTLVAKVKDAQEAGAAAVAIVFTFMAEAFPLATTEDDAFPFRIPSVMLNATAGQRLLDRLASSKRADVQLYRHEDKLWEQVGDGLSRALLEPSQIVQIQSLGALAVIVGQNAIDLTHHIFDAGYGDPLLQAKKLTIPVLMVSHEASVRIKETYRLRLQDTFAEIGIGSFGDVYAWGAGDHGVLGLGDVDNETIFRSNYDPATNSTYPCVDTPEWVEALVDTKIVALSCGATHAAAVSGSFTARPQELMPPPDTGDLYTWGSGASGKLGHGSDNDEASPRLVDALHSVKVAAVACGRHHTLVVTAISETKPIEPTTRACPPPMDAAVDYDEDV</sequence>
<dbReference type="PROSITE" id="PS50012">
    <property type="entry name" value="RCC1_3"/>
    <property type="match status" value="6"/>
</dbReference>
<dbReference type="GO" id="GO:0005509">
    <property type="term" value="F:calcium ion binding"/>
    <property type="evidence" value="ECO:0007669"/>
    <property type="project" value="InterPro"/>
</dbReference>
<name>A0A1V9ZDB2_ACHHY</name>
<dbReference type="STRING" id="1202772.A0A1V9ZDB2"/>
<dbReference type="Proteomes" id="UP000243579">
    <property type="component" value="Unassembled WGS sequence"/>
</dbReference>
<reference evidence="6 7" key="1">
    <citation type="journal article" date="2014" name="Genome Biol. Evol.">
        <title>The secreted proteins of Achlya hypogyna and Thraustotheca clavata identify the ancestral oomycete secretome and reveal gene acquisitions by horizontal gene transfer.</title>
        <authorList>
            <person name="Misner I."/>
            <person name="Blouin N."/>
            <person name="Leonard G."/>
            <person name="Richards T.A."/>
            <person name="Lane C.E."/>
        </authorList>
    </citation>
    <scope>NUCLEOTIDE SEQUENCE [LARGE SCALE GENOMIC DNA]</scope>
    <source>
        <strain evidence="6 7">ATCC 48635</strain>
    </source>
</reference>
<keyword evidence="1" id="KW-0677">Repeat</keyword>
<evidence type="ECO:0000256" key="2">
    <source>
        <dbReference type="ARBA" id="ARBA00022837"/>
    </source>
</evidence>
<feature type="region of interest" description="Disordered" evidence="4">
    <location>
        <begin position="1034"/>
        <end position="1053"/>
    </location>
</feature>
<dbReference type="InterPro" id="IPR000408">
    <property type="entry name" value="Reg_chr_condens"/>
</dbReference>
<dbReference type="InterPro" id="IPR002048">
    <property type="entry name" value="EF_hand_dom"/>
</dbReference>
<keyword evidence="7" id="KW-1185">Reference proteome</keyword>
<feature type="repeat" description="RCC1" evidence="3">
    <location>
        <begin position="385"/>
        <end position="458"/>
    </location>
</feature>
<dbReference type="InterPro" id="IPR009091">
    <property type="entry name" value="RCC1/BLIP-II"/>
</dbReference>
<evidence type="ECO:0000259" key="5">
    <source>
        <dbReference type="PROSITE" id="PS50222"/>
    </source>
</evidence>
<protein>
    <submittedName>
        <fullName evidence="6">Regulator of chromosome condensation (RCC1)</fullName>
    </submittedName>
</protein>
<dbReference type="EMBL" id="JNBR01000159">
    <property type="protein sequence ID" value="OQR95984.1"/>
    <property type="molecule type" value="Genomic_DNA"/>
</dbReference>
<dbReference type="PROSITE" id="PS00626">
    <property type="entry name" value="RCC1_2"/>
    <property type="match status" value="1"/>
</dbReference>
<proteinExistence type="predicted"/>
<dbReference type="SUPFAM" id="SSF50985">
    <property type="entry name" value="RCC1/BLIP-II"/>
    <property type="match status" value="3"/>
</dbReference>
<dbReference type="PANTHER" id="PTHR22870:SF408">
    <property type="entry name" value="OS09G0560450 PROTEIN"/>
    <property type="match status" value="1"/>
</dbReference>
<feature type="repeat" description="RCC1" evidence="3">
    <location>
        <begin position="333"/>
        <end position="384"/>
    </location>
</feature>
<accession>A0A1V9ZDB2</accession>
<dbReference type="OrthoDB" id="191686at2759"/>
<gene>
    <name evidence="6" type="ORF">ACHHYP_17390</name>
</gene>
<evidence type="ECO:0000313" key="6">
    <source>
        <dbReference type="EMBL" id="OQR95984.1"/>
    </source>
</evidence>
<dbReference type="PANTHER" id="PTHR22870">
    <property type="entry name" value="REGULATOR OF CHROMOSOME CONDENSATION"/>
    <property type="match status" value="1"/>
</dbReference>
<feature type="domain" description="EF-hand" evidence="5">
    <location>
        <begin position="103"/>
        <end position="138"/>
    </location>
</feature>
<feature type="repeat" description="RCC1" evidence="3">
    <location>
        <begin position="891"/>
        <end position="960"/>
    </location>
</feature>
<feature type="repeat" description="RCC1" evidence="3">
    <location>
        <begin position="975"/>
        <end position="1026"/>
    </location>
</feature>
<evidence type="ECO:0000313" key="7">
    <source>
        <dbReference type="Proteomes" id="UP000243579"/>
    </source>
</evidence>
<keyword evidence="2" id="KW-0106">Calcium</keyword>
<dbReference type="PROSITE" id="PS00018">
    <property type="entry name" value="EF_HAND_1"/>
    <property type="match status" value="1"/>
</dbReference>
<dbReference type="SUPFAM" id="SSF47473">
    <property type="entry name" value="EF-hand"/>
    <property type="match status" value="1"/>
</dbReference>
<organism evidence="6 7">
    <name type="scientific">Achlya hypogyna</name>
    <name type="common">Oomycete</name>
    <name type="synonym">Protoachlya hypogyna</name>
    <dbReference type="NCBI Taxonomy" id="1202772"/>
    <lineage>
        <taxon>Eukaryota</taxon>
        <taxon>Sar</taxon>
        <taxon>Stramenopiles</taxon>
        <taxon>Oomycota</taxon>
        <taxon>Saprolegniomycetes</taxon>
        <taxon>Saprolegniales</taxon>
        <taxon>Achlyaceae</taxon>
        <taxon>Achlya</taxon>
    </lineage>
</organism>
<feature type="repeat" description="RCC1" evidence="3">
    <location>
        <begin position="276"/>
        <end position="332"/>
    </location>
</feature>
<dbReference type="Gene3D" id="2.130.10.30">
    <property type="entry name" value="Regulator of chromosome condensation 1/beta-lactamase-inhibitor protein II"/>
    <property type="match status" value="2"/>
</dbReference>
<dbReference type="AlphaFoldDB" id="A0A1V9ZDB2"/>
<dbReference type="InterPro" id="IPR011992">
    <property type="entry name" value="EF-hand-dom_pair"/>
</dbReference>
<comment type="caution">
    <text evidence="6">The sequence shown here is derived from an EMBL/GenBank/DDBJ whole genome shotgun (WGS) entry which is preliminary data.</text>
</comment>
<dbReference type="Pfam" id="PF00415">
    <property type="entry name" value="RCC1"/>
    <property type="match status" value="5"/>
</dbReference>